<protein>
    <submittedName>
        <fullName evidence="5">Phage integrase, N-terminal SAM-like domain</fullName>
    </submittedName>
</protein>
<dbReference type="InterPro" id="IPR044068">
    <property type="entry name" value="CB"/>
</dbReference>
<dbReference type="EMBL" id="FNYH01000010">
    <property type="protein sequence ID" value="SEI79932.1"/>
    <property type="molecule type" value="Genomic_DNA"/>
</dbReference>
<name>A0A1H6TW13_9GAMM</name>
<accession>A0A1H6TW13</accession>
<dbReference type="GO" id="GO:0003677">
    <property type="term" value="F:DNA binding"/>
    <property type="evidence" value="ECO:0007669"/>
    <property type="project" value="UniProtKB-UniRule"/>
</dbReference>
<evidence type="ECO:0000256" key="1">
    <source>
        <dbReference type="ARBA" id="ARBA00022908"/>
    </source>
</evidence>
<reference evidence="6" key="1">
    <citation type="submission" date="2016-10" db="EMBL/GenBank/DDBJ databases">
        <authorList>
            <person name="Varghese N."/>
            <person name="Submissions S."/>
        </authorList>
    </citation>
    <scope>NUCLEOTIDE SEQUENCE [LARGE SCALE GENOMIC DNA]</scope>
    <source>
        <strain evidence="6">DSM 7165</strain>
    </source>
</reference>
<evidence type="ECO:0000256" key="3">
    <source>
        <dbReference type="PROSITE-ProRule" id="PRU01248"/>
    </source>
</evidence>
<evidence type="ECO:0000259" key="4">
    <source>
        <dbReference type="PROSITE" id="PS51900"/>
    </source>
</evidence>
<keyword evidence="2 3" id="KW-0238">DNA-binding</keyword>
<dbReference type="Proteomes" id="UP000242999">
    <property type="component" value="Unassembled WGS sequence"/>
</dbReference>
<proteinExistence type="predicted"/>
<gene>
    <name evidence="5" type="ORF">SAMN05421831_110116</name>
</gene>
<evidence type="ECO:0000313" key="6">
    <source>
        <dbReference type="Proteomes" id="UP000242999"/>
    </source>
</evidence>
<dbReference type="GO" id="GO:0015074">
    <property type="term" value="P:DNA integration"/>
    <property type="evidence" value="ECO:0007669"/>
    <property type="project" value="UniProtKB-KW"/>
</dbReference>
<dbReference type="STRING" id="64971.SAMN05421831_110116"/>
<dbReference type="InterPro" id="IPR010998">
    <property type="entry name" value="Integrase_recombinase_N"/>
</dbReference>
<dbReference type="AlphaFoldDB" id="A0A1H6TW13"/>
<organism evidence="5 6">
    <name type="scientific">Allopseudospirillum japonicum</name>
    <dbReference type="NCBI Taxonomy" id="64971"/>
    <lineage>
        <taxon>Bacteria</taxon>
        <taxon>Pseudomonadati</taxon>
        <taxon>Pseudomonadota</taxon>
        <taxon>Gammaproteobacteria</taxon>
        <taxon>Oceanospirillales</taxon>
        <taxon>Oceanospirillaceae</taxon>
        <taxon>Allopseudospirillum</taxon>
    </lineage>
</organism>
<dbReference type="InterPro" id="IPR004107">
    <property type="entry name" value="Integrase_SAM-like_N"/>
</dbReference>
<keyword evidence="1" id="KW-0229">DNA integration</keyword>
<keyword evidence="6" id="KW-1185">Reference proteome</keyword>
<evidence type="ECO:0000256" key="2">
    <source>
        <dbReference type="ARBA" id="ARBA00023125"/>
    </source>
</evidence>
<dbReference type="Gene3D" id="1.10.150.130">
    <property type="match status" value="1"/>
</dbReference>
<feature type="domain" description="Core-binding (CB)" evidence="4">
    <location>
        <begin position="2"/>
        <end position="72"/>
    </location>
</feature>
<evidence type="ECO:0000313" key="5">
    <source>
        <dbReference type="EMBL" id="SEI79932.1"/>
    </source>
</evidence>
<dbReference type="Pfam" id="PF13495">
    <property type="entry name" value="Phage_int_SAM_4"/>
    <property type="match status" value="1"/>
</dbReference>
<dbReference type="RefSeq" id="WP_218139031.1">
    <property type="nucleotide sequence ID" value="NZ_FNYH01000010.1"/>
</dbReference>
<sequence>MATKPRFLDLVRERIRTKHYSIRTEKAYIGWIKIYIFYNKRHPAEMGQLEMEQFLTYLAVKRNLASSTQNQA</sequence>
<dbReference type="PROSITE" id="PS51900">
    <property type="entry name" value="CB"/>
    <property type="match status" value="1"/>
</dbReference>